<feature type="compositionally biased region" description="Polar residues" evidence="4">
    <location>
        <begin position="627"/>
        <end position="649"/>
    </location>
</feature>
<keyword evidence="1" id="KW-0805">Transcription regulation</keyword>
<dbReference type="GO" id="GO:0005634">
    <property type="term" value="C:nucleus"/>
    <property type="evidence" value="ECO:0007669"/>
    <property type="project" value="TreeGrafter"/>
</dbReference>
<dbReference type="GO" id="GO:0000435">
    <property type="term" value="P:positive regulation of transcription from RNA polymerase II promoter by galactose"/>
    <property type="evidence" value="ECO:0007669"/>
    <property type="project" value="TreeGrafter"/>
</dbReference>
<feature type="compositionally biased region" description="Polar residues" evidence="4">
    <location>
        <begin position="664"/>
        <end position="680"/>
    </location>
</feature>
<evidence type="ECO:0000256" key="4">
    <source>
        <dbReference type="SAM" id="MobiDB-lite"/>
    </source>
</evidence>
<dbReference type="AlphaFoldDB" id="A0A8H3IZV0"/>
<accession>A0A8H3IZV0</accession>
<feature type="compositionally biased region" description="Basic and acidic residues" evidence="4">
    <location>
        <begin position="55"/>
        <end position="64"/>
    </location>
</feature>
<proteinExistence type="predicted"/>
<evidence type="ECO:0000256" key="3">
    <source>
        <dbReference type="ARBA" id="ARBA00023242"/>
    </source>
</evidence>
<gene>
    <name evidence="6" type="ORF">HETSPECPRED_010021</name>
</gene>
<dbReference type="GO" id="GO:0006351">
    <property type="term" value="P:DNA-templated transcription"/>
    <property type="evidence" value="ECO:0007669"/>
    <property type="project" value="InterPro"/>
</dbReference>
<dbReference type="InterPro" id="IPR007219">
    <property type="entry name" value="XnlR_reg_dom"/>
</dbReference>
<evidence type="ECO:0000313" key="6">
    <source>
        <dbReference type="EMBL" id="CAF9936129.1"/>
    </source>
</evidence>
<dbReference type="GO" id="GO:0008270">
    <property type="term" value="F:zinc ion binding"/>
    <property type="evidence" value="ECO:0007669"/>
    <property type="project" value="InterPro"/>
</dbReference>
<protein>
    <recommendedName>
        <fullName evidence="5">Xylanolytic transcriptional activator regulatory domain-containing protein</fullName>
    </recommendedName>
</protein>
<dbReference type="InterPro" id="IPR051127">
    <property type="entry name" value="Fungal_SecMet_Regulators"/>
</dbReference>
<keyword evidence="2" id="KW-0804">Transcription</keyword>
<feature type="region of interest" description="Disordered" evidence="4">
    <location>
        <begin position="48"/>
        <end position="135"/>
    </location>
</feature>
<dbReference type="OrthoDB" id="4064873at2759"/>
<dbReference type="PANTHER" id="PTHR47424:SF9">
    <property type="entry name" value="TAH-2"/>
    <property type="match status" value="1"/>
</dbReference>
<dbReference type="Proteomes" id="UP000664521">
    <property type="component" value="Unassembled WGS sequence"/>
</dbReference>
<sequence length="820" mass="89901">MKNDSAPPKLAIAAKEKSKSATACSHVSVRACNKRGLSCTYLTAHHGIAAGDDTPEPKRQKSGSDGEGSLRGNIATSSSLRDEQYRTDYSGTPSRNVSNRSFSQNSNLMPPKMNGQAEGARDCRAPSSEGEEEADNHTMTRMLMDPTGRLLYVGDTATISFLQLLRTMVESTVGPCTFTTDPRRHRLTENTMTQPPKSQRTHLLPDKETARVLVDAFFINANLVQVFDESEFYDALDKCYSSPLFVDPAWLCLLNLVLAIGLVLATPPAGSPKAAIVQNLRSAYKCDIFYLNAKHLHDPVVGFEDADFWSVQALLLMTLYMLCRSKRNAAYAYLGMAARSAYSLGLHREETLIIFPPSEQHIRRQVWRSLFVMDRFLAVSLGRPPAIHEGDCSGDALNPPPTSPHPTPTDMKFYHSGLEAGVRGCHILSVIIKDVYSKRKVSTKIAQDIAEKCKIWPKTLPPALHWRQASPSNPRQAILILDVNMLYCHAIILFTRPFFLYMLSAEMQRTHMGSKHDPEPRRGKTEKFSEACTIAAIHTISLIQTACEGGYLPMQNPFVIYCLFSAALVALSCRLTSRSTHEASAQAVENASSLLSYCGRLDAQAARMLQIFTSFREVVLKQEQQSHDSQQPTPGTLTLPSANPGSFPQQVSPLIQQLANPEPSSQLLPQHVPPQQYSRATTTPSTNPVTPSFSFPTTLSSTSTSSCPNPSPLPPPDSYQNPPAPRMPLMRTDSFSALLDLDNARNPLYSLTTNSNSSSDDSSGMENEIDFAALWPWPGNANASGFLSPGVCQGGMRLKDLGVQGVSDSSVPLFGVVNDE</sequence>
<evidence type="ECO:0000256" key="1">
    <source>
        <dbReference type="ARBA" id="ARBA00023015"/>
    </source>
</evidence>
<name>A0A8H3IZV0_9LECA</name>
<dbReference type="EMBL" id="CAJPDS010000089">
    <property type="protein sequence ID" value="CAF9936129.1"/>
    <property type="molecule type" value="Genomic_DNA"/>
</dbReference>
<evidence type="ECO:0000259" key="5">
    <source>
        <dbReference type="SMART" id="SM00906"/>
    </source>
</evidence>
<keyword evidence="7" id="KW-1185">Reference proteome</keyword>
<feature type="region of interest" description="Disordered" evidence="4">
    <location>
        <begin position="664"/>
        <end position="730"/>
    </location>
</feature>
<dbReference type="PANTHER" id="PTHR47424">
    <property type="entry name" value="REGULATORY PROTEIN GAL4"/>
    <property type="match status" value="1"/>
</dbReference>
<feature type="region of interest" description="Disordered" evidence="4">
    <location>
        <begin position="1"/>
        <end position="20"/>
    </location>
</feature>
<dbReference type="Pfam" id="PF04082">
    <property type="entry name" value="Fungal_trans"/>
    <property type="match status" value="1"/>
</dbReference>
<dbReference type="SMART" id="SM00906">
    <property type="entry name" value="Fungal_trans"/>
    <property type="match status" value="1"/>
</dbReference>
<dbReference type="GO" id="GO:0000978">
    <property type="term" value="F:RNA polymerase II cis-regulatory region sequence-specific DNA binding"/>
    <property type="evidence" value="ECO:0007669"/>
    <property type="project" value="TreeGrafter"/>
</dbReference>
<feature type="compositionally biased region" description="Pro residues" evidence="4">
    <location>
        <begin position="709"/>
        <end position="726"/>
    </location>
</feature>
<feature type="compositionally biased region" description="Low complexity" evidence="4">
    <location>
        <begin position="681"/>
        <end position="708"/>
    </location>
</feature>
<dbReference type="CDD" id="cd12148">
    <property type="entry name" value="fungal_TF_MHR"/>
    <property type="match status" value="1"/>
</dbReference>
<keyword evidence="3" id="KW-0539">Nucleus</keyword>
<feature type="domain" description="Xylanolytic transcriptional activator regulatory" evidence="5">
    <location>
        <begin position="330"/>
        <end position="405"/>
    </location>
</feature>
<feature type="region of interest" description="Disordered" evidence="4">
    <location>
        <begin position="622"/>
        <end position="649"/>
    </location>
</feature>
<evidence type="ECO:0000313" key="7">
    <source>
        <dbReference type="Proteomes" id="UP000664521"/>
    </source>
</evidence>
<reference evidence="6" key="1">
    <citation type="submission" date="2021-03" db="EMBL/GenBank/DDBJ databases">
        <authorList>
            <person name="Tagirdzhanova G."/>
        </authorList>
    </citation>
    <scope>NUCLEOTIDE SEQUENCE</scope>
</reference>
<organism evidence="6 7">
    <name type="scientific">Heterodermia speciosa</name>
    <dbReference type="NCBI Taxonomy" id="116794"/>
    <lineage>
        <taxon>Eukaryota</taxon>
        <taxon>Fungi</taxon>
        <taxon>Dikarya</taxon>
        <taxon>Ascomycota</taxon>
        <taxon>Pezizomycotina</taxon>
        <taxon>Lecanoromycetes</taxon>
        <taxon>OSLEUM clade</taxon>
        <taxon>Lecanoromycetidae</taxon>
        <taxon>Caliciales</taxon>
        <taxon>Physciaceae</taxon>
        <taxon>Heterodermia</taxon>
    </lineage>
</organism>
<feature type="compositionally biased region" description="Polar residues" evidence="4">
    <location>
        <begin position="87"/>
        <end position="108"/>
    </location>
</feature>
<evidence type="ECO:0000256" key="2">
    <source>
        <dbReference type="ARBA" id="ARBA00023163"/>
    </source>
</evidence>
<dbReference type="GO" id="GO:0000981">
    <property type="term" value="F:DNA-binding transcription factor activity, RNA polymerase II-specific"/>
    <property type="evidence" value="ECO:0007669"/>
    <property type="project" value="TreeGrafter"/>
</dbReference>
<comment type="caution">
    <text evidence="6">The sequence shown here is derived from an EMBL/GenBank/DDBJ whole genome shotgun (WGS) entry which is preliminary data.</text>
</comment>